<protein>
    <submittedName>
        <fullName evidence="1">Phosphohydrolase</fullName>
    </submittedName>
</protein>
<organism evidence="1 2">
    <name type="scientific">Enterovirga aerilata</name>
    <dbReference type="NCBI Taxonomy" id="2730920"/>
    <lineage>
        <taxon>Bacteria</taxon>
        <taxon>Pseudomonadati</taxon>
        <taxon>Pseudomonadota</taxon>
        <taxon>Alphaproteobacteria</taxon>
        <taxon>Hyphomicrobiales</taxon>
        <taxon>Methylobacteriaceae</taxon>
        <taxon>Enterovirga</taxon>
    </lineage>
</organism>
<evidence type="ECO:0000313" key="2">
    <source>
        <dbReference type="Proteomes" id="UP000564885"/>
    </source>
</evidence>
<dbReference type="Proteomes" id="UP000564885">
    <property type="component" value="Unassembled WGS sequence"/>
</dbReference>
<sequence length="177" mass="20143">MERKGDWMQTFSGRQFWPLDPQPKDIKLVDIAHALSMQCRYAGHVNKFYSVAEHSVHVSNVLPTITLQKWGLLHDAAEAYLVDVPRPLKPYLAGYKDAEERLLQAIAERFRLPWPIPDLVKLADNSLLADEKEQLMAKEPAPWVLPAEKSGVRIKAHPPDVAKQLFLMRADELKVDG</sequence>
<comment type="caution">
    <text evidence="1">The sequence shown here is derived from an EMBL/GenBank/DDBJ whole genome shotgun (WGS) entry which is preliminary data.</text>
</comment>
<accession>A0A849ILE9</accession>
<dbReference type="SUPFAM" id="SSF109604">
    <property type="entry name" value="HD-domain/PDEase-like"/>
    <property type="match status" value="1"/>
</dbReference>
<dbReference type="RefSeq" id="WP_171220230.1">
    <property type="nucleotide sequence ID" value="NZ_JABEPP010000006.1"/>
</dbReference>
<proteinExistence type="predicted"/>
<reference evidence="1 2" key="1">
    <citation type="submission" date="2020-04" db="EMBL/GenBank/DDBJ databases">
        <title>Enterovirga sp. isolate from soil.</title>
        <authorList>
            <person name="Chea S."/>
            <person name="Kim D.-U."/>
        </authorList>
    </citation>
    <scope>NUCLEOTIDE SEQUENCE [LARGE SCALE GENOMIC DNA]</scope>
    <source>
        <strain evidence="1 2">DB1703</strain>
    </source>
</reference>
<keyword evidence="2" id="KW-1185">Reference proteome</keyword>
<dbReference type="Gene3D" id="1.10.3210.10">
    <property type="entry name" value="Hypothetical protein af1432"/>
    <property type="match status" value="1"/>
</dbReference>
<gene>
    <name evidence="1" type="ORF">HJG44_20690</name>
</gene>
<keyword evidence="1" id="KW-0378">Hydrolase</keyword>
<evidence type="ECO:0000313" key="1">
    <source>
        <dbReference type="EMBL" id="NNM74783.1"/>
    </source>
</evidence>
<dbReference type="EMBL" id="JABEPP010000006">
    <property type="protein sequence ID" value="NNM74783.1"/>
    <property type="molecule type" value="Genomic_DNA"/>
</dbReference>
<dbReference type="GO" id="GO:0016787">
    <property type="term" value="F:hydrolase activity"/>
    <property type="evidence" value="ECO:0007669"/>
    <property type="project" value="UniProtKB-KW"/>
</dbReference>
<dbReference type="AlphaFoldDB" id="A0A849ILE9"/>
<name>A0A849ILE9_9HYPH</name>